<dbReference type="Pfam" id="PF02556">
    <property type="entry name" value="SecB"/>
    <property type="match status" value="1"/>
</dbReference>
<dbReference type="GO" id="GO:0005737">
    <property type="term" value="C:cytoplasm"/>
    <property type="evidence" value="ECO:0007669"/>
    <property type="project" value="UniProtKB-SubCell"/>
</dbReference>
<gene>
    <name evidence="5 6" type="primary">secB</name>
    <name evidence="6" type="ORF">NBRC116187_17660</name>
    <name evidence="7" type="ORF">SAMN05216271_2032</name>
</gene>
<evidence type="ECO:0000313" key="9">
    <source>
        <dbReference type="Proteomes" id="UP001486808"/>
    </source>
</evidence>
<dbReference type="HAMAP" id="MF_00821">
    <property type="entry name" value="SecB"/>
    <property type="match status" value="1"/>
</dbReference>
<comment type="similarity">
    <text evidence="1 5">Belongs to the SecB family.</text>
</comment>
<evidence type="ECO:0000313" key="8">
    <source>
        <dbReference type="Proteomes" id="UP000243413"/>
    </source>
</evidence>
<comment type="subunit">
    <text evidence="5">Homotetramer, a dimer of dimers. One homotetramer interacts with 1 SecA dimer.</text>
</comment>
<keyword evidence="5" id="KW-0143">Chaperone</keyword>
<keyword evidence="9" id="KW-1185">Reference proteome</keyword>
<dbReference type="OrthoDB" id="9795145at2"/>
<dbReference type="GO" id="GO:0015031">
    <property type="term" value="P:protein transport"/>
    <property type="evidence" value="ECO:0007669"/>
    <property type="project" value="UniProtKB-UniRule"/>
</dbReference>
<reference evidence="8" key="2">
    <citation type="submission" date="2016-10" db="EMBL/GenBank/DDBJ databases">
        <authorList>
            <person name="Varghese N."/>
            <person name="Submissions S."/>
        </authorList>
    </citation>
    <scope>NUCLEOTIDE SEQUENCE [LARGE SCALE GENOMIC DNA]</scope>
    <source>
        <strain evidence="8">JCM 14963</strain>
    </source>
</reference>
<dbReference type="SUPFAM" id="SSF54611">
    <property type="entry name" value="SecB-like"/>
    <property type="match status" value="1"/>
</dbReference>
<dbReference type="Proteomes" id="UP000243413">
    <property type="component" value="Chromosome I"/>
</dbReference>
<proteinExistence type="inferred from homology"/>
<keyword evidence="4 5" id="KW-0811">Translocation</keyword>
<dbReference type="GO" id="GO:0051082">
    <property type="term" value="F:unfolded protein binding"/>
    <property type="evidence" value="ECO:0007669"/>
    <property type="project" value="InterPro"/>
</dbReference>
<reference evidence="6 9" key="3">
    <citation type="submission" date="2024-04" db="EMBL/GenBank/DDBJ databases">
        <title>Draft genome sequence of Halopseudomonas sabulinigri NBRC 116187.</title>
        <authorList>
            <person name="Miyakawa T."/>
            <person name="Kusuya Y."/>
            <person name="Miura T."/>
        </authorList>
    </citation>
    <scope>NUCLEOTIDE SEQUENCE [LARGE SCALE GENOMIC DNA]</scope>
    <source>
        <strain evidence="6 9">4NH20-0042</strain>
    </source>
</reference>
<sequence>MADENQNNQAANGAASQPQFSLQRIYAKDISFESPKSPSVFQAQWNPQVNLDLNTRHTQLQEGMYEVVLTLNATVTNGEDETTFIAEVQQAGIFAINGLEEAALRHTLGAFCPNILFPYAREAIDNLVLRGSFPPLMLSPVNFDALYAQAEQRRTQEAAGTA</sequence>
<evidence type="ECO:0000256" key="2">
    <source>
        <dbReference type="ARBA" id="ARBA00022448"/>
    </source>
</evidence>
<dbReference type="InterPro" id="IPR035958">
    <property type="entry name" value="SecB-like_sf"/>
</dbReference>
<reference evidence="7" key="1">
    <citation type="submission" date="2016-10" db="EMBL/GenBank/DDBJ databases">
        <authorList>
            <person name="de Groot N.N."/>
        </authorList>
    </citation>
    <scope>NUCLEOTIDE SEQUENCE [LARGE SCALE GENOMIC DNA]</scope>
    <source>
        <strain evidence="7">JCM 14963</strain>
    </source>
</reference>
<dbReference type="Proteomes" id="UP001486808">
    <property type="component" value="Unassembled WGS sequence"/>
</dbReference>
<evidence type="ECO:0000256" key="5">
    <source>
        <dbReference type="HAMAP-Rule" id="MF_00821"/>
    </source>
</evidence>
<dbReference type="GO" id="GO:0051262">
    <property type="term" value="P:protein tetramerization"/>
    <property type="evidence" value="ECO:0007669"/>
    <property type="project" value="InterPro"/>
</dbReference>
<dbReference type="NCBIfam" id="NF004393">
    <property type="entry name" value="PRK05751.1-4"/>
    <property type="match status" value="1"/>
</dbReference>
<evidence type="ECO:0000313" key="6">
    <source>
        <dbReference type="EMBL" id="GAA6131406.1"/>
    </source>
</evidence>
<dbReference type="AlphaFoldDB" id="A0A1H1SM86"/>
<evidence type="ECO:0000256" key="3">
    <source>
        <dbReference type="ARBA" id="ARBA00022927"/>
    </source>
</evidence>
<protein>
    <recommendedName>
        <fullName evidence="5">Protein-export protein SecB</fullName>
    </recommendedName>
</protein>
<comment type="subcellular location">
    <subcellularLocation>
        <location evidence="5">Cytoplasm</location>
    </subcellularLocation>
</comment>
<dbReference type="PANTHER" id="PTHR36918">
    <property type="match status" value="1"/>
</dbReference>
<dbReference type="PANTHER" id="PTHR36918:SF1">
    <property type="entry name" value="PROTEIN-EXPORT PROTEIN SECB"/>
    <property type="match status" value="1"/>
</dbReference>
<evidence type="ECO:0000313" key="7">
    <source>
        <dbReference type="EMBL" id="SDS48826.1"/>
    </source>
</evidence>
<evidence type="ECO:0000256" key="4">
    <source>
        <dbReference type="ARBA" id="ARBA00023010"/>
    </source>
</evidence>
<organism evidence="7 8">
    <name type="scientific">Halopseudomonas sabulinigri</name>
    <dbReference type="NCBI Taxonomy" id="472181"/>
    <lineage>
        <taxon>Bacteria</taxon>
        <taxon>Pseudomonadati</taxon>
        <taxon>Pseudomonadota</taxon>
        <taxon>Gammaproteobacteria</taxon>
        <taxon>Pseudomonadales</taxon>
        <taxon>Pseudomonadaceae</taxon>
        <taxon>Halopseudomonas</taxon>
    </lineage>
</organism>
<keyword evidence="2 5" id="KW-0813">Transport</keyword>
<keyword evidence="3 5" id="KW-0653">Protein transport</keyword>
<dbReference type="GO" id="GO:0006457">
    <property type="term" value="P:protein folding"/>
    <property type="evidence" value="ECO:0007669"/>
    <property type="project" value="UniProtKB-UniRule"/>
</dbReference>
<comment type="function">
    <text evidence="5">One of the proteins required for the normal export of preproteins out of the cell cytoplasm. It is a molecular chaperone that binds to a subset of precursor proteins, maintaining them in a translocation-competent state. It also specifically binds to its receptor SecA.</text>
</comment>
<evidence type="ECO:0000256" key="1">
    <source>
        <dbReference type="ARBA" id="ARBA00009990"/>
    </source>
</evidence>
<dbReference type="RefSeq" id="WP_092286267.1">
    <property type="nucleotide sequence ID" value="NZ_BAABWD010000001.1"/>
</dbReference>
<dbReference type="NCBIfam" id="TIGR00809">
    <property type="entry name" value="secB"/>
    <property type="match status" value="1"/>
</dbReference>
<accession>A0A1H1SM86</accession>
<dbReference type="InterPro" id="IPR003708">
    <property type="entry name" value="SecB"/>
</dbReference>
<name>A0A1H1SM86_9GAMM</name>
<dbReference type="PRINTS" id="PR01594">
    <property type="entry name" value="SECBCHAPRONE"/>
</dbReference>
<dbReference type="STRING" id="472181.SAMN05216271_2032"/>
<dbReference type="Gene3D" id="3.10.420.10">
    <property type="entry name" value="SecB-like"/>
    <property type="match status" value="1"/>
</dbReference>
<keyword evidence="5" id="KW-0963">Cytoplasm</keyword>
<dbReference type="EMBL" id="LT629763">
    <property type="protein sequence ID" value="SDS48826.1"/>
    <property type="molecule type" value="Genomic_DNA"/>
</dbReference>
<dbReference type="EMBL" id="BAABWD010000001">
    <property type="protein sequence ID" value="GAA6131406.1"/>
    <property type="molecule type" value="Genomic_DNA"/>
</dbReference>